<dbReference type="OrthoDB" id="3549355at2"/>
<keyword evidence="3" id="KW-1185">Reference proteome</keyword>
<name>A0A1H8K8R7_9ACTN</name>
<evidence type="ECO:0008006" key="4">
    <source>
        <dbReference type="Google" id="ProtNLM"/>
    </source>
</evidence>
<dbReference type="STRING" id="46177.SAMN05660976_08547"/>
<proteinExistence type="predicted"/>
<dbReference type="EMBL" id="FOBF01000053">
    <property type="protein sequence ID" value="SEN89101.1"/>
    <property type="molecule type" value="Genomic_DNA"/>
</dbReference>
<evidence type="ECO:0000313" key="3">
    <source>
        <dbReference type="Proteomes" id="UP000198953"/>
    </source>
</evidence>
<dbReference type="AlphaFoldDB" id="A0A1H8K8R7"/>
<gene>
    <name evidence="2" type="ORF">SAMN05660976_08547</name>
</gene>
<sequence length="86" mass="9685">MTGRWMTRTAAAKRLGKTADEIEALIASRELHLQSIAGDHEAISEASVERYLAEHPAEEPLPLWIEDEYRRGQGDYTTDEEGEGEQ</sequence>
<organism evidence="2 3">
    <name type="scientific">Nonomuraea pusilla</name>
    <dbReference type="NCBI Taxonomy" id="46177"/>
    <lineage>
        <taxon>Bacteria</taxon>
        <taxon>Bacillati</taxon>
        <taxon>Actinomycetota</taxon>
        <taxon>Actinomycetes</taxon>
        <taxon>Streptosporangiales</taxon>
        <taxon>Streptosporangiaceae</taxon>
        <taxon>Nonomuraea</taxon>
    </lineage>
</organism>
<evidence type="ECO:0000313" key="2">
    <source>
        <dbReference type="EMBL" id="SEN89101.1"/>
    </source>
</evidence>
<feature type="compositionally biased region" description="Acidic residues" evidence="1">
    <location>
        <begin position="77"/>
        <end position="86"/>
    </location>
</feature>
<feature type="region of interest" description="Disordered" evidence="1">
    <location>
        <begin position="67"/>
        <end position="86"/>
    </location>
</feature>
<accession>A0A1H8K8R7</accession>
<reference evidence="2 3" key="1">
    <citation type="submission" date="2016-10" db="EMBL/GenBank/DDBJ databases">
        <authorList>
            <person name="de Groot N.N."/>
        </authorList>
    </citation>
    <scope>NUCLEOTIDE SEQUENCE [LARGE SCALE GENOMIC DNA]</scope>
    <source>
        <strain evidence="2 3">DSM 43357</strain>
    </source>
</reference>
<protein>
    <recommendedName>
        <fullName evidence="4">Helix-turn-helix domain-containing protein</fullName>
    </recommendedName>
</protein>
<evidence type="ECO:0000256" key="1">
    <source>
        <dbReference type="SAM" id="MobiDB-lite"/>
    </source>
</evidence>
<dbReference type="Proteomes" id="UP000198953">
    <property type="component" value="Unassembled WGS sequence"/>
</dbReference>